<gene>
    <name evidence="2" type="ORF">EDC28_11337</name>
</gene>
<dbReference type="EMBL" id="RJUL01000013">
    <property type="protein sequence ID" value="ROQ18921.1"/>
    <property type="molecule type" value="Genomic_DNA"/>
</dbReference>
<dbReference type="SUPFAM" id="SSF88874">
    <property type="entry name" value="Receptor-binding domain of short tail fibre protein gp12"/>
    <property type="match status" value="1"/>
</dbReference>
<evidence type="ECO:0000313" key="3">
    <source>
        <dbReference type="Proteomes" id="UP000268033"/>
    </source>
</evidence>
<keyword evidence="3" id="KW-1185">Reference proteome</keyword>
<proteinExistence type="predicted"/>
<evidence type="ECO:0000259" key="1">
    <source>
        <dbReference type="Pfam" id="PF07484"/>
    </source>
</evidence>
<dbReference type="InterPro" id="IPR037053">
    <property type="entry name" value="Phage_tail_collar_dom_sf"/>
</dbReference>
<feature type="domain" description="Phage tail collar" evidence="1">
    <location>
        <begin position="6"/>
        <end position="62"/>
    </location>
</feature>
<dbReference type="Pfam" id="PF07484">
    <property type="entry name" value="Collar"/>
    <property type="match status" value="1"/>
</dbReference>
<dbReference type="AlphaFoldDB" id="A0A3N1NU00"/>
<dbReference type="Gene3D" id="3.90.1340.10">
    <property type="entry name" value="Phage tail collar domain"/>
    <property type="match status" value="1"/>
</dbReference>
<accession>A0A3N1NU00</accession>
<name>A0A3N1NU00_9GAMM</name>
<dbReference type="STRING" id="584787.GCA_001247655_03318"/>
<organism evidence="2 3">
    <name type="scientific">Gallaecimonas pentaromativorans</name>
    <dbReference type="NCBI Taxonomy" id="584787"/>
    <lineage>
        <taxon>Bacteria</taxon>
        <taxon>Pseudomonadati</taxon>
        <taxon>Pseudomonadota</taxon>
        <taxon>Gammaproteobacteria</taxon>
        <taxon>Enterobacterales</taxon>
        <taxon>Gallaecimonadaceae</taxon>
        <taxon>Gallaecimonas</taxon>
    </lineage>
</organism>
<sequence length="170" mass="17933">MEPYIGEIRIFGGNFAPAGWAFCNGQIMAISEYDALFGLLGTTYGGNGQTTFALPDLRGRLPLHMGTSTTGSRYVLGEQAGSEEVTLLSTQLPQHSHQALAAASGDVESPSNTFWAGFGDALGYSKALPSTTMAPQVLSLTGGNQPHENMMPSQALTFIIALFGIYPSPN</sequence>
<dbReference type="InterPro" id="IPR011083">
    <property type="entry name" value="Phage_tail_collar_dom"/>
</dbReference>
<dbReference type="RefSeq" id="WP_123422647.1">
    <property type="nucleotide sequence ID" value="NZ_RJUL01000013.1"/>
</dbReference>
<evidence type="ECO:0000313" key="2">
    <source>
        <dbReference type="EMBL" id="ROQ18921.1"/>
    </source>
</evidence>
<protein>
    <submittedName>
        <fullName evidence="2">Microcystin-dependent protein</fullName>
    </submittedName>
</protein>
<reference evidence="2 3" key="1">
    <citation type="submission" date="2018-11" db="EMBL/GenBank/DDBJ databases">
        <title>Genomic Encyclopedia of Type Strains, Phase IV (KMG-IV): sequencing the most valuable type-strain genomes for metagenomic binning, comparative biology and taxonomic classification.</title>
        <authorList>
            <person name="Goeker M."/>
        </authorList>
    </citation>
    <scope>NUCLEOTIDE SEQUENCE [LARGE SCALE GENOMIC DNA]</scope>
    <source>
        <strain evidence="2 3">DSM 21945</strain>
    </source>
</reference>
<dbReference type="Proteomes" id="UP000268033">
    <property type="component" value="Unassembled WGS sequence"/>
</dbReference>
<comment type="caution">
    <text evidence="2">The sequence shown here is derived from an EMBL/GenBank/DDBJ whole genome shotgun (WGS) entry which is preliminary data.</text>
</comment>